<dbReference type="WBParaSite" id="Csp11.Scaffold629.g10435.t1">
    <property type="protein sequence ID" value="Csp11.Scaffold629.g10435.t1"/>
    <property type="gene ID" value="Csp11.Scaffold629.g10435"/>
</dbReference>
<name>A0A1I7TPB8_9PELO</name>
<organism evidence="1 2">
    <name type="scientific">Caenorhabditis tropicalis</name>
    <dbReference type="NCBI Taxonomy" id="1561998"/>
    <lineage>
        <taxon>Eukaryota</taxon>
        <taxon>Metazoa</taxon>
        <taxon>Ecdysozoa</taxon>
        <taxon>Nematoda</taxon>
        <taxon>Chromadorea</taxon>
        <taxon>Rhabditida</taxon>
        <taxon>Rhabditina</taxon>
        <taxon>Rhabditomorpha</taxon>
        <taxon>Rhabditoidea</taxon>
        <taxon>Rhabditidae</taxon>
        <taxon>Peloderinae</taxon>
        <taxon>Caenorhabditis</taxon>
    </lineage>
</organism>
<evidence type="ECO:0000313" key="2">
    <source>
        <dbReference type="WBParaSite" id="Csp11.Scaffold629.g10435.t1"/>
    </source>
</evidence>
<reference evidence="2" key="1">
    <citation type="submission" date="2016-11" db="UniProtKB">
        <authorList>
            <consortium name="WormBaseParasite"/>
        </authorList>
    </citation>
    <scope>IDENTIFICATION</scope>
</reference>
<proteinExistence type="predicted"/>
<keyword evidence="1" id="KW-1185">Reference proteome</keyword>
<dbReference type="Proteomes" id="UP000095282">
    <property type="component" value="Unplaced"/>
</dbReference>
<sequence length="76" mass="8835">MNNVWKGSSWSLGYIEDHRHFFSRLWSKYSVIALRYASTLYILPDSRSPGNSLFKKKKSQIQFTWNIAEKGSSVSC</sequence>
<dbReference type="AlphaFoldDB" id="A0A1I7TPB8"/>
<evidence type="ECO:0000313" key="1">
    <source>
        <dbReference type="Proteomes" id="UP000095282"/>
    </source>
</evidence>
<accession>A0A1I7TPB8</accession>
<protein>
    <submittedName>
        <fullName evidence="2">Ovule protein</fullName>
    </submittedName>
</protein>